<evidence type="ECO:0000256" key="3">
    <source>
        <dbReference type="ARBA" id="ARBA00022801"/>
    </source>
</evidence>
<gene>
    <name evidence="6" type="ORF">HMPREF9473_03284</name>
</gene>
<dbReference type="PANTHER" id="PTHR11271:SF6">
    <property type="entry name" value="GUANINE DEAMINASE"/>
    <property type="match status" value="1"/>
</dbReference>
<reference evidence="6 7" key="1">
    <citation type="submission" date="2011-08" db="EMBL/GenBank/DDBJ databases">
        <title>The Genome Sequence of Clostridium hathewayi WAL-18680.</title>
        <authorList>
            <consortium name="The Broad Institute Genome Sequencing Platform"/>
            <person name="Earl A."/>
            <person name="Ward D."/>
            <person name="Feldgarden M."/>
            <person name="Gevers D."/>
            <person name="Finegold S.M."/>
            <person name="Summanen P.H."/>
            <person name="Molitoris D.R."/>
            <person name="Song M."/>
            <person name="Daigneault M."/>
            <person name="Allen-Vercoe E."/>
            <person name="Young S.K."/>
            <person name="Zeng Q."/>
            <person name="Gargeya S."/>
            <person name="Fitzgerald M."/>
            <person name="Haas B."/>
            <person name="Abouelleil A."/>
            <person name="Alvarado L."/>
            <person name="Arachchi H.M."/>
            <person name="Berlin A."/>
            <person name="Brown A."/>
            <person name="Chapman S.B."/>
            <person name="Chen Z."/>
            <person name="Dunbar C."/>
            <person name="Freedman E."/>
            <person name="Gearin G."/>
            <person name="Gellesch M."/>
            <person name="Goldberg J."/>
            <person name="Griggs A."/>
            <person name="Gujja S."/>
            <person name="Heiman D."/>
            <person name="Howarth C."/>
            <person name="Larson L."/>
            <person name="Lui A."/>
            <person name="MacDonald P.J.P."/>
            <person name="Montmayeur A."/>
            <person name="Murphy C."/>
            <person name="Neiman D."/>
            <person name="Pearson M."/>
            <person name="Priest M."/>
            <person name="Roberts A."/>
            <person name="Saif S."/>
            <person name="Shea T."/>
            <person name="Shenoy N."/>
            <person name="Sisk P."/>
            <person name="Stolte C."/>
            <person name="Sykes S."/>
            <person name="Wortman J."/>
            <person name="Nusbaum C."/>
            <person name="Birren B."/>
        </authorList>
    </citation>
    <scope>NUCLEOTIDE SEQUENCE [LARGE SCALE GENOMIC DNA]</scope>
    <source>
        <strain evidence="6 7">WAL-18680</strain>
    </source>
</reference>
<dbReference type="SUPFAM" id="SSF51556">
    <property type="entry name" value="Metallo-dependent hydrolases"/>
    <property type="match status" value="1"/>
</dbReference>
<dbReference type="InterPro" id="IPR006680">
    <property type="entry name" value="Amidohydro-rel"/>
</dbReference>
<evidence type="ECO:0000256" key="1">
    <source>
        <dbReference type="ARBA" id="ARBA00001947"/>
    </source>
</evidence>
<evidence type="ECO:0000259" key="5">
    <source>
        <dbReference type="Pfam" id="PF01979"/>
    </source>
</evidence>
<dbReference type="AlphaFoldDB" id="G5IIF6"/>
<feature type="domain" description="Amidohydrolase-related" evidence="5">
    <location>
        <begin position="60"/>
        <end position="426"/>
    </location>
</feature>
<dbReference type="GO" id="GO:0008892">
    <property type="term" value="F:guanine deaminase activity"/>
    <property type="evidence" value="ECO:0007669"/>
    <property type="project" value="TreeGrafter"/>
</dbReference>
<comment type="caution">
    <text evidence="6">The sequence shown here is derived from an EMBL/GenBank/DDBJ whole genome shotgun (WGS) entry which is preliminary data.</text>
</comment>
<dbReference type="Gene3D" id="2.30.40.10">
    <property type="entry name" value="Urease, subunit C, domain 1"/>
    <property type="match status" value="1"/>
</dbReference>
<dbReference type="PANTHER" id="PTHR11271">
    <property type="entry name" value="GUANINE DEAMINASE"/>
    <property type="match status" value="1"/>
</dbReference>
<accession>G5IIF6</accession>
<dbReference type="EMBL" id="ADLN01000091">
    <property type="protein sequence ID" value="EHI58738.1"/>
    <property type="molecule type" value="Genomic_DNA"/>
</dbReference>
<keyword evidence="7" id="KW-1185">Reference proteome</keyword>
<dbReference type="RefSeq" id="WP_006781263.1">
    <property type="nucleotide sequence ID" value="NZ_CP040506.1"/>
</dbReference>
<proteinExistence type="predicted"/>
<dbReference type="InterPro" id="IPR011059">
    <property type="entry name" value="Metal-dep_hydrolase_composite"/>
</dbReference>
<comment type="cofactor">
    <cofactor evidence="1">
        <name>Zn(2+)</name>
        <dbReference type="ChEBI" id="CHEBI:29105"/>
    </cofactor>
</comment>
<sequence>MERQNFVLKGNLCYSLDEKNLSVVEQGYLVCEDGVSAGVYETLPEEYRQYPVVDYGDKLIVPGLVDLHVHAPQYAFRGLGMDMELLDWLNTHTFPEEAKYRDLEYAASAYGIFAEQMKHSATTRACIFATVHREATELLMDLMEETGLKTMVGKVNMDRNTPDYLVEDDAPQSAGDTIRWLDESAGRYERTKPILTPRFIPSVTDDLMGGLNVIRKRYHLPVQSHLSENQGEIAWVKELCPWSSCYGDAYDKQGMFGRDGDGYECKTIMAHCVYSGEEERKLLKERGVYVAHCPQSNTNLASGIAPARRYLEEGIHIGLGSDVAGGFTESIFRAMADAVQVSKLYWRLVDESAKPLTMEEAFYMGTKGGGSFFGKVGSFEKGYELDAVILDDAKLRHPQPLEIKERLERFIYLSDERHIVGKYVAGSKIF</sequence>
<dbReference type="GO" id="GO:0008270">
    <property type="term" value="F:zinc ion binding"/>
    <property type="evidence" value="ECO:0007669"/>
    <property type="project" value="TreeGrafter"/>
</dbReference>
<dbReference type="SUPFAM" id="SSF51338">
    <property type="entry name" value="Composite domain of metallo-dependent hydrolases"/>
    <property type="match status" value="2"/>
</dbReference>
<dbReference type="GO" id="GO:0046098">
    <property type="term" value="P:guanine metabolic process"/>
    <property type="evidence" value="ECO:0007669"/>
    <property type="project" value="TreeGrafter"/>
</dbReference>
<organism evidence="6 7">
    <name type="scientific">Hungatella hathewayi WAL-18680</name>
    <dbReference type="NCBI Taxonomy" id="742737"/>
    <lineage>
        <taxon>Bacteria</taxon>
        <taxon>Bacillati</taxon>
        <taxon>Bacillota</taxon>
        <taxon>Clostridia</taxon>
        <taxon>Lachnospirales</taxon>
        <taxon>Lachnospiraceae</taxon>
        <taxon>Hungatella</taxon>
    </lineage>
</organism>
<name>G5IIF6_9FIRM</name>
<dbReference type="OrthoDB" id="9807210at2"/>
<keyword evidence="2" id="KW-0479">Metal-binding</keyword>
<protein>
    <recommendedName>
        <fullName evidence="5">Amidohydrolase-related domain-containing protein</fullName>
    </recommendedName>
</protein>
<keyword evidence="3" id="KW-0378">Hydrolase</keyword>
<dbReference type="Proteomes" id="UP000005384">
    <property type="component" value="Unassembled WGS sequence"/>
</dbReference>
<dbReference type="PATRIC" id="fig|742737.3.peg.3262"/>
<dbReference type="HOGENOM" id="CLU_012358_0_1_9"/>
<dbReference type="Pfam" id="PF01979">
    <property type="entry name" value="Amidohydro_1"/>
    <property type="match status" value="1"/>
</dbReference>
<keyword evidence="4" id="KW-0862">Zinc</keyword>
<evidence type="ECO:0000256" key="4">
    <source>
        <dbReference type="ARBA" id="ARBA00022833"/>
    </source>
</evidence>
<dbReference type="Gene3D" id="3.20.20.140">
    <property type="entry name" value="Metal-dependent hydrolases"/>
    <property type="match status" value="1"/>
</dbReference>
<evidence type="ECO:0000313" key="7">
    <source>
        <dbReference type="Proteomes" id="UP000005384"/>
    </source>
</evidence>
<dbReference type="InterPro" id="IPR051607">
    <property type="entry name" value="Metallo-dep_hydrolases"/>
</dbReference>
<dbReference type="GO" id="GO:0005829">
    <property type="term" value="C:cytosol"/>
    <property type="evidence" value="ECO:0007669"/>
    <property type="project" value="TreeGrafter"/>
</dbReference>
<evidence type="ECO:0000313" key="6">
    <source>
        <dbReference type="EMBL" id="EHI58738.1"/>
    </source>
</evidence>
<dbReference type="InterPro" id="IPR032466">
    <property type="entry name" value="Metal_Hydrolase"/>
</dbReference>
<evidence type="ECO:0000256" key="2">
    <source>
        <dbReference type="ARBA" id="ARBA00022723"/>
    </source>
</evidence>